<feature type="domain" description="Outer membrane protein beta-barrel" evidence="3">
    <location>
        <begin position="6"/>
        <end position="224"/>
    </location>
</feature>
<evidence type="ECO:0000313" key="5">
    <source>
        <dbReference type="Proteomes" id="UP000249524"/>
    </source>
</evidence>
<evidence type="ECO:0000313" key="4">
    <source>
        <dbReference type="EMBL" id="RAK62836.1"/>
    </source>
</evidence>
<evidence type="ECO:0000259" key="3">
    <source>
        <dbReference type="Pfam" id="PF13505"/>
    </source>
</evidence>
<feature type="signal peptide" evidence="2">
    <location>
        <begin position="1"/>
        <end position="23"/>
    </location>
</feature>
<dbReference type="EMBL" id="QFYS01000010">
    <property type="protein sequence ID" value="RAK62836.1"/>
    <property type="molecule type" value="Genomic_DNA"/>
</dbReference>
<feature type="chain" id="PRO_5016408854" description="Outer membrane protein beta-barrel domain-containing protein" evidence="2">
    <location>
        <begin position="24"/>
        <end position="251"/>
    </location>
</feature>
<evidence type="ECO:0000256" key="1">
    <source>
        <dbReference type="ARBA" id="ARBA00022729"/>
    </source>
</evidence>
<dbReference type="Proteomes" id="UP000249524">
    <property type="component" value="Unassembled WGS sequence"/>
</dbReference>
<dbReference type="InterPro" id="IPR027385">
    <property type="entry name" value="Beta-barrel_OMP"/>
</dbReference>
<name>A0A328BAE7_9CAUL</name>
<sequence>MKKNLFAAAAVVAFLGSAVAANAQTIGHIGANYGRTDIDAAGLDADLDSWQVEGAVRFDAGSLGAQIDGAISDAEDSQTTFGVTGHLNTKAGSGLVGGFAGVETSDDVTFWGLGVEGQVALAPATTLYGQAGYGTSDDLGDADFWAVRGEVRHFVSDNFRLQGSLGYNRIDVRGGDADAWNAGVEAEYQFADTPFSVVAGYDHFDVNDFDVNADTFRIGVRYTFGGTLKDRNDSGASLGSVTKLFGAGLTR</sequence>
<proteinExistence type="predicted"/>
<reference evidence="4 5" key="1">
    <citation type="submission" date="2018-05" db="EMBL/GenBank/DDBJ databases">
        <authorList>
            <person name="Lanie J.A."/>
            <person name="Ng W.-L."/>
            <person name="Kazmierczak K.M."/>
            <person name="Andrzejewski T.M."/>
            <person name="Davidsen T.M."/>
            <person name="Wayne K.J."/>
            <person name="Tettelin H."/>
            <person name="Glass J.I."/>
            <person name="Rusch D."/>
            <person name="Podicherti R."/>
            <person name="Tsui H.-C.T."/>
            <person name="Winkler M.E."/>
        </authorList>
    </citation>
    <scope>NUCLEOTIDE SEQUENCE [LARGE SCALE GENOMIC DNA]</scope>
    <source>
        <strain evidence="4 5">BUT-10</strain>
    </source>
</reference>
<dbReference type="AlphaFoldDB" id="A0A328BAE7"/>
<dbReference type="OrthoDB" id="9808612at2"/>
<dbReference type="Pfam" id="PF13505">
    <property type="entry name" value="OMP_b-brl"/>
    <property type="match status" value="1"/>
</dbReference>
<gene>
    <name evidence="4" type="ORF">DJ019_18455</name>
</gene>
<evidence type="ECO:0000256" key="2">
    <source>
        <dbReference type="SAM" id="SignalP"/>
    </source>
</evidence>
<accession>A0A328BAE7</accession>
<keyword evidence="1 2" id="KW-0732">Signal</keyword>
<dbReference type="RefSeq" id="WP_111277808.1">
    <property type="nucleotide sequence ID" value="NZ_QFYS01000010.1"/>
</dbReference>
<comment type="caution">
    <text evidence="4">The sequence shown here is derived from an EMBL/GenBank/DDBJ whole genome shotgun (WGS) entry which is preliminary data.</text>
</comment>
<keyword evidence="5" id="KW-1185">Reference proteome</keyword>
<dbReference type="SUPFAM" id="SSF56935">
    <property type="entry name" value="Porins"/>
    <property type="match status" value="1"/>
</dbReference>
<dbReference type="Gene3D" id="2.40.160.20">
    <property type="match status" value="1"/>
</dbReference>
<organism evidence="4 5">
    <name type="scientific">Phenylobacterium kunshanense</name>
    <dbReference type="NCBI Taxonomy" id="1445034"/>
    <lineage>
        <taxon>Bacteria</taxon>
        <taxon>Pseudomonadati</taxon>
        <taxon>Pseudomonadota</taxon>
        <taxon>Alphaproteobacteria</taxon>
        <taxon>Caulobacterales</taxon>
        <taxon>Caulobacteraceae</taxon>
        <taxon>Phenylobacterium</taxon>
    </lineage>
</organism>
<protein>
    <recommendedName>
        <fullName evidence="3">Outer membrane protein beta-barrel domain-containing protein</fullName>
    </recommendedName>
</protein>